<comment type="caution">
    <text evidence="2">The sequence shown here is derived from an EMBL/GenBank/DDBJ whole genome shotgun (WGS) entry which is preliminary data.</text>
</comment>
<evidence type="ECO:0000313" key="2">
    <source>
        <dbReference type="EMBL" id="KHN88215.1"/>
    </source>
</evidence>
<dbReference type="AlphaFoldDB" id="A0A0B2W4Q9"/>
<proteinExistence type="predicted"/>
<keyword evidence="3" id="KW-1185">Reference proteome</keyword>
<accession>A0A0B2W4Q9</accession>
<dbReference type="EMBL" id="JPKZ01000257">
    <property type="protein sequence ID" value="KHN88215.1"/>
    <property type="molecule type" value="Genomic_DNA"/>
</dbReference>
<evidence type="ECO:0000313" key="3">
    <source>
        <dbReference type="Proteomes" id="UP000031036"/>
    </source>
</evidence>
<feature type="signal peptide" evidence="1">
    <location>
        <begin position="1"/>
        <end position="18"/>
    </location>
</feature>
<reference evidence="2 3" key="1">
    <citation type="submission" date="2014-11" db="EMBL/GenBank/DDBJ databases">
        <title>Genetic blueprint of the zoonotic pathogen Toxocara canis.</title>
        <authorList>
            <person name="Zhu X.-Q."/>
            <person name="Korhonen P.K."/>
            <person name="Cai H."/>
            <person name="Young N.D."/>
            <person name="Nejsum P."/>
            <person name="von Samson-Himmelstjerna G."/>
            <person name="Boag P.R."/>
            <person name="Tan P."/>
            <person name="Li Q."/>
            <person name="Min J."/>
            <person name="Yang Y."/>
            <person name="Wang X."/>
            <person name="Fang X."/>
            <person name="Hall R.S."/>
            <person name="Hofmann A."/>
            <person name="Sternberg P.W."/>
            <person name="Jex A.R."/>
            <person name="Gasser R.B."/>
        </authorList>
    </citation>
    <scope>NUCLEOTIDE SEQUENCE [LARGE SCALE GENOMIC DNA]</scope>
    <source>
        <strain evidence="2">PN_DK_2014</strain>
    </source>
</reference>
<keyword evidence="1" id="KW-0732">Signal</keyword>
<organism evidence="2 3">
    <name type="scientific">Toxocara canis</name>
    <name type="common">Canine roundworm</name>
    <dbReference type="NCBI Taxonomy" id="6265"/>
    <lineage>
        <taxon>Eukaryota</taxon>
        <taxon>Metazoa</taxon>
        <taxon>Ecdysozoa</taxon>
        <taxon>Nematoda</taxon>
        <taxon>Chromadorea</taxon>
        <taxon>Rhabditida</taxon>
        <taxon>Spirurina</taxon>
        <taxon>Ascaridomorpha</taxon>
        <taxon>Ascaridoidea</taxon>
        <taxon>Toxocaridae</taxon>
        <taxon>Toxocara</taxon>
    </lineage>
</organism>
<dbReference type="Proteomes" id="UP000031036">
    <property type="component" value="Unassembled WGS sequence"/>
</dbReference>
<name>A0A0B2W4Q9_TOXCA</name>
<feature type="chain" id="PRO_5002080783" evidence="1">
    <location>
        <begin position="19"/>
        <end position="110"/>
    </location>
</feature>
<evidence type="ECO:0000256" key="1">
    <source>
        <dbReference type="SAM" id="SignalP"/>
    </source>
</evidence>
<sequence>MRLSVLMILGVVIVSTIAFDKKRISKKAIASIKKLLNKSSYFHVEGQSAQKLKRFERSVIGNLIEEESLSDEEFPLPSFFPLPQLFYQNNIRSGEAKSRRIHGNGLFENF</sequence>
<protein>
    <submittedName>
        <fullName evidence="2">Uncharacterized protein</fullName>
    </submittedName>
</protein>
<gene>
    <name evidence="2" type="ORF">Tcan_09445</name>
</gene>